<comment type="caution">
    <text evidence="6">The sequence shown here is derived from an EMBL/GenBank/DDBJ whole genome shotgun (WGS) entry which is preliminary data.</text>
</comment>
<protein>
    <submittedName>
        <fullName evidence="6">FAD-dependent oxidoreductase</fullName>
    </submittedName>
</protein>
<name>A0ABU8TEK2_9HYPH</name>
<proteinExistence type="inferred from homology"/>
<dbReference type="Gene3D" id="3.50.50.100">
    <property type="match status" value="1"/>
</dbReference>
<dbReference type="PRINTS" id="PR00469">
    <property type="entry name" value="PNDRDTASEII"/>
</dbReference>
<dbReference type="SUPFAM" id="SSF51905">
    <property type="entry name" value="FAD/NAD(P)-binding domain"/>
    <property type="match status" value="1"/>
</dbReference>
<sequence length="348" mass="37689">MKQQDKILIIGGGFGGARVANDLAKAGFNDVTLVDRKDYFEVTYSTLRTLVQPEIGDRARMKYAELINCKFVQGDVSELRHNEALMADGQVLPFDYAVVATGSSYGSFPVAKSDKQLTIEGRKKEFTAAHDQLENASSVLIIGGGPVGVELAGEIIGQYPQKSVTLAQGSGRLLDALAPKASRLAETQLASLGVNILLNTRLSETDEFYRNSDVVYLCVGQKPNTALMQTNFAGSVTDRGLIKVDASLRVEGTQNLYALGDCSNAPGLKLGYLADIQATLLAKNIVAAVQGKRSKPYKSSPDMALIPIGPEKGFVQLPFMVTTFRPLVNMKQKDMFISRQYGNLGIKR</sequence>
<dbReference type="EMBL" id="JBAKIA010000001">
    <property type="protein sequence ID" value="MEJ8472577.1"/>
    <property type="molecule type" value="Genomic_DNA"/>
</dbReference>
<organism evidence="6 7">
    <name type="scientific">Roseibium algae</name>
    <dbReference type="NCBI Taxonomy" id="3123038"/>
    <lineage>
        <taxon>Bacteria</taxon>
        <taxon>Pseudomonadati</taxon>
        <taxon>Pseudomonadota</taxon>
        <taxon>Alphaproteobacteria</taxon>
        <taxon>Hyphomicrobiales</taxon>
        <taxon>Stappiaceae</taxon>
        <taxon>Roseibium</taxon>
    </lineage>
</organism>
<dbReference type="InterPro" id="IPR036188">
    <property type="entry name" value="FAD/NAD-bd_sf"/>
</dbReference>
<keyword evidence="2" id="KW-0285">Flavoprotein</keyword>
<dbReference type="PANTHER" id="PTHR43735:SF3">
    <property type="entry name" value="FERROPTOSIS SUPPRESSOR PROTEIN 1"/>
    <property type="match status" value="1"/>
</dbReference>
<evidence type="ECO:0000256" key="4">
    <source>
        <dbReference type="ARBA" id="ARBA00023002"/>
    </source>
</evidence>
<reference evidence="6 7" key="1">
    <citation type="submission" date="2024-02" db="EMBL/GenBank/DDBJ databases">
        <title>Roseibium algae sp. nov., isolated from marine alga (Grateloupia sp.), showing potential in myo-inositol conversion.</title>
        <authorList>
            <person name="Wang Y."/>
        </authorList>
    </citation>
    <scope>NUCLEOTIDE SEQUENCE [LARGE SCALE GENOMIC DNA]</scope>
    <source>
        <strain evidence="6 7">H3510</strain>
    </source>
</reference>
<accession>A0ABU8TEK2</accession>
<keyword evidence="4" id="KW-0560">Oxidoreductase</keyword>
<dbReference type="Proteomes" id="UP001385499">
    <property type="component" value="Unassembled WGS sequence"/>
</dbReference>
<keyword evidence="7" id="KW-1185">Reference proteome</keyword>
<dbReference type="PANTHER" id="PTHR43735">
    <property type="entry name" value="APOPTOSIS-INDUCING FACTOR 1"/>
    <property type="match status" value="1"/>
</dbReference>
<dbReference type="Pfam" id="PF07992">
    <property type="entry name" value="Pyr_redox_2"/>
    <property type="match status" value="1"/>
</dbReference>
<evidence type="ECO:0000313" key="7">
    <source>
        <dbReference type="Proteomes" id="UP001385499"/>
    </source>
</evidence>
<evidence type="ECO:0000256" key="3">
    <source>
        <dbReference type="ARBA" id="ARBA00022827"/>
    </source>
</evidence>
<evidence type="ECO:0000259" key="5">
    <source>
        <dbReference type="Pfam" id="PF07992"/>
    </source>
</evidence>
<feature type="domain" description="FAD/NAD(P)-binding" evidence="5">
    <location>
        <begin position="6"/>
        <end position="266"/>
    </location>
</feature>
<keyword evidence="3" id="KW-0274">FAD</keyword>
<evidence type="ECO:0000256" key="2">
    <source>
        <dbReference type="ARBA" id="ARBA00022630"/>
    </source>
</evidence>
<gene>
    <name evidence="6" type="ORF">V6575_00625</name>
</gene>
<dbReference type="RefSeq" id="WP_340272046.1">
    <property type="nucleotide sequence ID" value="NZ_JBAKIA010000001.1"/>
</dbReference>
<dbReference type="InterPro" id="IPR023753">
    <property type="entry name" value="FAD/NAD-binding_dom"/>
</dbReference>
<dbReference type="PRINTS" id="PR00368">
    <property type="entry name" value="FADPNR"/>
</dbReference>
<evidence type="ECO:0000256" key="1">
    <source>
        <dbReference type="ARBA" id="ARBA00006442"/>
    </source>
</evidence>
<comment type="similarity">
    <text evidence="1">Belongs to the FAD-dependent oxidoreductase family.</text>
</comment>
<evidence type="ECO:0000313" key="6">
    <source>
        <dbReference type="EMBL" id="MEJ8472577.1"/>
    </source>
</evidence>